<dbReference type="GO" id="GO:0005975">
    <property type="term" value="P:carbohydrate metabolic process"/>
    <property type="evidence" value="ECO:0007669"/>
    <property type="project" value="InterPro"/>
</dbReference>
<dbReference type="InterPro" id="IPR050060">
    <property type="entry name" value="Phosphoglucosamine_mutase"/>
</dbReference>
<dbReference type="InterPro" id="IPR005843">
    <property type="entry name" value="A-D-PHexomutase_C"/>
</dbReference>
<comment type="similarity">
    <text evidence="1 6">Belongs to the phosphohexose mutase family.</text>
</comment>
<comment type="PTM">
    <text evidence="6">Activated by phosphorylation.</text>
</comment>
<organism evidence="11 12">
    <name type="scientific">Syntrophotalea acetylenivorans</name>
    <dbReference type="NCBI Taxonomy" id="1842532"/>
    <lineage>
        <taxon>Bacteria</taxon>
        <taxon>Pseudomonadati</taxon>
        <taxon>Thermodesulfobacteriota</taxon>
        <taxon>Desulfuromonadia</taxon>
        <taxon>Desulfuromonadales</taxon>
        <taxon>Syntrophotaleaceae</taxon>
        <taxon>Syntrophotalea</taxon>
    </lineage>
</organism>
<dbReference type="Pfam" id="PF02878">
    <property type="entry name" value="PGM_PMM_I"/>
    <property type="match status" value="1"/>
</dbReference>
<feature type="domain" description="Alpha-D-phosphohexomutase C-terminal" evidence="7">
    <location>
        <begin position="377"/>
        <end position="443"/>
    </location>
</feature>
<evidence type="ECO:0000256" key="2">
    <source>
        <dbReference type="ARBA" id="ARBA00022553"/>
    </source>
</evidence>
<evidence type="ECO:0000259" key="8">
    <source>
        <dbReference type="Pfam" id="PF02878"/>
    </source>
</evidence>
<dbReference type="NCBIfam" id="TIGR01455">
    <property type="entry name" value="glmM"/>
    <property type="match status" value="1"/>
</dbReference>
<dbReference type="Pfam" id="PF02880">
    <property type="entry name" value="PGM_PMM_III"/>
    <property type="match status" value="1"/>
</dbReference>
<evidence type="ECO:0000256" key="4">
    <source>
        <dbReference type="ARBA" id="ARBA00022842"/>
    </source>
</evidence>
<dbReference type="GO" id="GO:0000287">
    <property type="term" value="F:magnesium ion binding"/>
    <property type="evidence" value="ECO:0007669"/>
    <property type="project" value="UniProtKB-UniRule"/>
</dbReference>
<keyword evidence="5 6" id="KW-0413">Isomerase</keyword>
<dbReference type="InterPro" id="IPR005844">
    <property type="entry name" value="A-D-PHexomutase_a/b/a-I"/>
</dbReference>
<dbReference type="Pfam" id="PF02879">
    <property type="entry name" value="PGM_PMM_II"/>
    <property type="match status" value="1"/>
</dbReference>
<dbReference type="GO" id="GO:0004615">
    <property type="term" value="F:phosphomannomutase activity"/>
    <property type="evidence" value="ECO:0007669"/>
    <property type="project" value="TreeGrafter"/>
</dbReference>
<dbReference type="KEGG" id="pef:A7E78_06035"/>
<comment type="cofactor">
    <cofactor evidence="6">
        <name>Mg(2+)</name>
        <dbReference type="ChEBI" id="CHEBI:18420"/>
    </cofactor>
    <text evidence="6">Binds 1 Mg(2+) ion per subunit.</text>
</comment>
<feature type="domain" description="Alpha-D-phosphohexomutase alpha/beta/alpha" evidence="9">
    <location>
        <begin position="161"/>
        <end position="257"/>
    </location>
</feature>
<feature type="binding site" evidence="6">
    <location>
        <position position="248"/>
    </location>
    <ligand>
        <name>Mg(2+)</name>
        <dbReference type="ChEBI" id="CHEBI:18420"/>
    </ligand>
</feature>
<comment type="function">
    <text evidence="6">Catalyzes the conversion of glucosamine-6-phosphate to glucosamine-1-phosphate.</text>
</comment>
<dbReference type="FunFam" id="3.30.310.50:FF:000001">
    <property type="entry name" value="Phosphoglucosamine mutase"/>
    <property type="match status" value="1"/>
</dbReference>
<keyword evidence="12" id="KW-1185">Reference proteome</keyword>
<dbReference type="InterPro" id="IPR016055">
    <property type="entry name" value="A-D-PHexomutase_a/b/a-I/II/III"/>
</dbReference>
<dbReference type="SUPFAM" id="SSF55957">
    <property type="entry name" value="Phosphoglucomutase, C-terminal domain"/>
    <property type="match status" value="1"/>
</dbReference>
<feature type="binding site" description="via phosphate group" evidence="6">
    <location>
        <position position="102"/>
    </location>
    <ligand>
        <name>Mg(2+)</name>
        <dbReference type="ChEBI" id="CHEBI:18420"/>
    </ligand>
</feature>
<evidence type="ECO:0000259" key="7">
    <source>
        <dbReference type="Pfam" id="PF00408"/>
    </source>
</evidence>
<dbReference type="RefSeq" id="WP_072283408.1">
    <property type="nucleotide sequence ID" value="NZ_CP015519.1"/>
</dbReference>
<feature type="modified residue" description="Phosphoserine" evidence="6">
    <location>
        <position position="102"/>
    </location>
</feature>
<dbReference type="InterPro" id="IPR006352">
    <property type="entry name" value="GlmM_bact"/>
</dbReference>
<dbReference type="Pfam" id="PF00408">
    <property type="entry name" value="PGM_PMM_IV"/>
    <property type="match status" value="1"/>
</dbReference>
<dbReference type="Gene3D" id="3.40.120.10">
    <property type="entry name" value="Alpha-D-Glucose-1,6-Bisphosphate, subunit A, domain 3"/>
    <property type="match status" value="3"/>
</dbReference>
<dbReference type="PANTHER" id="PTHR42946">
    <property type="entry name" value="PHOSPHOHEXOSE MUTASE"/>
    <property type="match status" value="1"/>
</dbReference>
<dbReference type="FunFam" id="3.40.120.10:FF:000003">
    <property type="entry name" value="Phosphoglucosamine mutase"/>
    <property type="match status" value="1"/>
</dbReference>
<feature type="domain" description="Alpha-D-phosphohexomutase alpha/beta/alpha" evidence="8">
    <location>
        <begin position="4"/>
        <end position="136"/>
    </location>
</feature>
<dbReference type="EMBL" id="CP015519">
    <property type="protein sequence ID" value="APG27441.1"/>
    <property type="molecule type" value="Genomic_DNA"/>
</dbReference>
<evidence type="ECO:0000259" key="10">
    <source>
        <dbReference type="Pfam" id="PF02880"/>
    </source>
</evidence>
<evidence type="ECO:0000256" key="6">
    <source>
        <dbReference type="HAMAP-Rule" id="MF_01554"/>
    </source>
</evidence>
<proteinExistence type="inferred from homology"/>
<sequence>MKKKLFGTDGVRGVANIHPMTTEIAMQLGRAIAYIFKQDDRRHRIVIGKDTRLSGYMIENALASGICSMGVDVLLVGPLPTPGIAFITSSMRADAGVVISASHNAYQDNGIKFFSGDGFKLPDETELAIEELIFSKEIDSLRPIAEKVGKAYRIDDAVGRYVVFLKNSFPRDLDLMGLKIVLDCANGAAYKAAPAVLRELGADVVLLGASPNGTNINAGCGSLHPEVISAAVKEHKAHLGIALDGDADRVIFVDENGREVDGDYIMAICASDLIKQGKLANNTLVATVMSNMGLDIAIRNAGGRIVKTAVGDRYVVEEMRRSGYNVGGEQSGHMVFLDHNTTGDGMISALQVLAIMQRTGKPLSELASVMTALPQVLVNVRVDKKRPVTEVPEVAKSIAAAEEKLAETGRVLIRYSGTEPLMRIMLEGQDEVQIAALAQDIATAVEKHMCCGEEA</sequence>
<dbReference type="Proteomes" id="UP000182517">
    <property type="component" value="Chromosome"/>
</dbReference>
<dbReference type="GO" id="GO:0008966">
    <property type="term" value="F:phosphoglucosamine mutase activity"/>
    <property type="evidence" value="ECO:0007669"/>
    <property type="project" value="UniProtKB-UniRule"/>
</dbReference>
<dbReference type="CDD" id="cd05802">
    <property type="entry name" value="GlmM"/>
    <property type="match status" value="1"/>
</dbReference>
<dbReference type="SUPFAM" id="SSF53738">
    <property type="entry name" value="Phosphoglucomutase, first 3 domains"/>
    <property type="match status" value="3"/>
</dbReference>
<dbReference type="STRING" id="1842532.A7E78_06035"/>
<feature type="active site" description="Phosphoserine intermediate" evidence="6">
    <location>
        <position position="102"/>
    </location>
</feature>
<protein>
    <recommendedName>
        <fullName evidence="6">Phosphoglucosamine mutase</fullName>
        <ecNumber evidence="6">5.4.2.10</ecNumber>
    </recommendedName>
</protein>
<dbReference type="InterPro" id="IPR005845">
    <property type="entry name" value="A-D-PHexomutase_a/b/a-II"/>
</dbReference>
<reference evidence="11 12" key="1">
    <citation type="journal article" date="2017" name="Genome Announc.">
        <title>Complete Genome Sequences of Two Acetylene-Fermenting Pelobacter acetylenicus Strains.</title>
        <authorList>
            <person name="Sutton J.M."/>
            <person name="Baesman S.M."/>
            <person name="Fierst J.L."/>
            <person name="Poret-Peterson A.T."/>
            <person name="Oremland R.S."/>
            <person name="Dunlap D.S."/>
            <person name="Akob D.M."/>
        </authorList>
    </citation>
    <scope>NUCLEOTIDE SEQUENCE [LARGE SCALE GENOMIC DNA]</scope>
    <source>
        <strain evidence="11 12">SFB93</strain>
    </source>
</reference>
<comment type="catalytic activity">
    <reaction evidence="6">
        <text>alpha-D-glucosamine 1-phosphate = D-glucosamine 6-phosphate</text>
        <dbReference type="Rhea" id="RHEA:23424"/>
        <dbReference type="ChEBI" id="CHEBI:58516"/>
        <dbReference type="ChEBI" id="CHEBI:58725"/>
        <dbReference type="EC" id="5.4.2.10"/>
    </reaction>
</comment>
<feature type="binding site" evidence="6">
    <location>
        <position position="246"/>
    </location>
    <ligand>
        <name>Mg(2+)</name>
        <dbReference type="ChEBI" id="CHEBI:18420"/>
    </ligand>
</feature>
<evidence type="ECO:0000313" key="11">
    <source>
        <dbReference type="EMBL" id="APG27441.1"/>
    </source>
</evidence>
<dbReference type="PRINTS" id="PR00509">
    <property type="entry name" value="PGMPMM"/>
</dbReference>
<keyword evidence="3 6" id="KW-0479">Metal-binding</keyword>
<evidence type="ECO:0000259" key="9">
    <source>
        <dbReference type="Pfam" id="PF02879"/>
    </source>
</evidence>
<evidence type="ECO:0000313" key="12">
    <source>
        <dbReference type="Proteomes" id="UP000182517"/>
    </source>
</evidence>
<keyword evidence="2 6" id="KW-0597">Phosphoprotein</keyword>
<name>A0A1L3GNF5_9BACT</name>
<accession>A0A1L3GNF5</accession>
<dbReference type="HAMAP" id="MF_01554_B">
    <property type="entry name" value="GlmM_B"/>
    <property type="match status" value="1"/>
</dbReference>
<dbReference type="PANTHER" id="PTHR42946:SF1">
    <property type="entry name" value="PHOSPHOGLUCOMUTASE (ALPHA-D-GLUCOSE-1,6-BISPHOSPHATE-DEPENDENT)"/>
    <property type="match status" value="1"/>
</dbReference>
<dbReference type="InterPro" id="IPR005841">
    <property type="entry name" value="Alpha-D-phosphohexomutase_SF"/>
</dbReference>
<dbReference type="AlphaFoldDB" id="A0A1L3GNF5"/>
<evidence type="ECO:0000256" key="1">
    <source>
        <dbReference type="ARBA" id="ARBA00010231"/>
    </source>
</evidence>
<dbReference type="InterPro" id="IPR005846">
    <property type="entry name" value="A-D-PHexomutase_a/b/a-III"/>
</dbReference>
<dbReference type="NCBIfam" id="NF008139">
    <property type="entry name" value="PRK10887.1"/>
    <property type="match status" value="1"/>
</dbReference>
<dbReference type="InterPro" id="IPR036900">
    <property type="entry name" value="A-D-PHexomutase_C_sf"/>
</dbReference>
<dbReference type="GO" id="GO:0009252">
    <property type="term" value="P:peptidoglycan biosynthetic process"/>
    <property type="evidence" value="ECO:0007669"/>
    <property type="project" value="UniProtKB-ARBA"/>
</dbReference>
<dbReference type="Gene3D" id="3.30.310.50">
    <property type="entry name" value="Alpha-D-phosphohexomutase, C-terminal domain"/>
    <property type="match status" value="1"/>
</dbReference>
<feature type="binding site" evidence="6">
    <location>
        <position position="244"/>
    </location>
    <ligand>
        <name>Mg(2+)</name>
        <dbReference type="ChEBI" id="CHEBI:18420"/>
    </ligand>
</feature>
<dbReference type="GO" id="GO:0005829">
    <property type="term" value="C:cytosol"/>
    <property type="evidence" value="ECO:0007669"/>
    <property type="project" value="TreeGrafter"/>
</dbReference>
<keyword evidence="4 6" id="KW-0460">Magnesium</keyword>
<dbReference type="FunFam" id="3.40.120.10:FF:000001">
    <property type="entry name" value="Phosphoglucosamine mutase"/>
    <property type="match status" value="1"/>
</dbReference>
<feature type="domain" description="Alpha-D-phosphohexomutase alpha/beta/alpha" evidence="10">
    <location>
        <begin position="261"/>
        <end position="370"/>
    </location>
</feature>
<gene>
    <name evidence="6" type="primary">glmM</name>
    <name evidence="11" type="ORF">A7E78_06035</name>
</gene>
<evidence type="ECO:0000256" key="5">
    <source>
        <dbReference type="ARBA" id="ARBA00023235"/>
    </source>
</evidence>
<dbReference type="EC" id="5.4.2.10" evidence="6"/>
<dbReference type="OrthoDB" id="9806956at2"/>
<dbReference type="GO" id="GO:0006048">
    <property type="term" value="P:UDP-N-acetylglucosamine biosynthetic process"/>
    <property type="evidence" value="ECO:0007669"/>
    <property type="project" value="TreeGrafter"/>
</dbReference>
<evidence type="ECO:0000256" key="3">
    <source>
        <dbReference type="ARBA" id="ARBA00022723"/>
    </source>
</evidence>